<keyword evidence="3" id="KW-1185">Reference proteome</keyword>
<gene>
    <name evidence="2" type="ORF">O3M35_008420</name>
</gene>
<name>A0AAW1D682_9HEMI</name>
<reference evidence="2 3" key="1">
    <citation type="submission" date="2022-12" db="EMBL/GenBank/DDBJ databases">
        <title>Chromosome-level genome assembly of true bugs.</title>
        <authorList>
            <person name="Ma L."/>
            <person name="Li H."/>
        </authorList>
    </citation>
    <scope>NUCLEOTIDE SEQUENCE [LARGE SCALE GENOMIC DNA]</scope>
    <source>
        <strain evidence="2">Lab_2022b</strain>
    </source>
</reference>
<feature type="compositionally biased region" description="Basic and acidic residues" evidence="1">
    <location>
        <begin position="460"/>
        <end position="474"/>
    </location>
</feature>
<accession>A0AAW1D682</accession>
<feature type="region of interest" description="Disordered" evidence="1">
    <location>
        <begin position="223"/>
        <end position="259"/>
    </location>
</feature>
<proteinExistence type="predicted"/>
<feature type="compositionally biased region" description="Basic and acidic residues" evidence="1">
    <location>
        <begin position="226"/>
        <end position="246"/>
    </location>
</feature>
<dbReference type="EMBL" id="JAPXFL010000005">
    <property type="protein sequence ID" value="KAK9506488.1"/>
    <property type="molecule type" value="Genomic_DNA"/>
</dbReference>
<evidence type="ECO:0000256" key="1">
    <source>
        <dbReference type="SAM" id="MobiDB-lite"/>
    </source>
</evidence>
<evidence type="ECO:0000313" key="2">
    <source>
        <dbReference type="EMBL" id="KAK9506488.1"/>
    </source>
</evidence>
<dbReference type="AlphaFoldDB" id="A0AAW1D682"/>
<feature type="region of interest" description="Disordered" evidence="1">
    <location>
        <begin position="460"/>
        <end position="498"/>
    </location>
</feature>
<feature type="region of interest" description="Disordered" evidence="1">
    <location>
        <begin position="346"/>
        <end position="366"/>
    </location>
</feature>
<sequence>MSVKETLLLKTRMDDELFLRDLWQPSTQDSFLYNRDEKGAELKSKVMCNLLEMMSAAPCPKDSENSSNLYKILVQKLRGQISSYDSNPEAVEVTTRKVAKWVEGIVKEAYYRRQGKIKPRVKEAKEKEEEIEYETVEEQQVNYAPKVETISIRTVKTEPERESLTMRIEPQNTILRTVEIEPERASVRTMRVEPEMVSLRSAVTEPERGSVRTMKVDPEIVSLRSAVREPERGSVSSKRTEQDKRSITSGESSAKRSAPKSVVIDGVEYVLKEEKGEKKEAEKDEAMNFGMKVHKKLTKPVIRESIQEKIIGEQQFAKEYSVSESDQIPVSRFVAGRDERSVLVKAKRNARDSTVEGKSSLPPKKEIKNITKPNISEVASVSKNVTETSIDTEQSATPLIRSWSSWMINLTKKAKSLIRWDASAIDQLSDKSVGLKLDDERVHEQLKRIAKTPTEFLQKSLERADLNKTKDQPNARKMKYYSDSSTPMETASSDPSIP</sequence>
<organism evidence="2 3">
    <name type="scientific">Rhynocoris fuscipes</name>
    <dbReference type="NCBI Taxonomy" id="488301"/>
    <lineage>
        <taxon>Eukaryota</taxon>
        <taxon>Metazoa</taxon>
        <taxon>Ecdysozoa</taxon>
        <taxon>Arthropoda</taxon>
        <taxon>Hexapoda</taxon>
        <taxon>Insecta</taxon>
        <taxon>Pterygota</taxon>
        <taxon>Neoptera</taxon>
        <taxon>Paraneoptera</taxon>
        <taxon>Hemiptera</taxon>
        <taxon>Heteroptera</taxon>
        <taxon>Panheteroptera</taxon>
        <taxon>Cimicomorpha</taxon>
        <taxon>Reduviidae</taxon>
        <taxon>Harpactorinae</taxon>
        <taxon>Harpactorini</taxon>
        <taxon>Rhynocoris</taxon>
    </lineage>
</organism>
<feature type="compositionally biased region" description="Polar residues" evidence="1">
    <location>
        <begin position="482"/>
        <end position="498"/>
    </location>
</feature>
<dbReference type="Proteomes" id="UP001461498">
    <property type="component" value="Unassembled WGS sequence"/>
</dbReference>
<protein>
    <submittedName>
        <fullName evidence="2">Uncharacterized protein</fullName>
    </submittedName>
</protein>
<evidence type="ECO:0000313" key="3">
    <source>
        <dbReference type="Proteomes" id="UP001461498"/>
    </source>
</evidence>
<comment type="caution">
    <text evidence="2">The sequence shown here is derived from an EMBL/GenBank/DDBJ whole genome shotgun (WGS) entry which is preliminary data.</text>
</comment>